<comment type="catalytic activity">
    <reaction evidence="7">
        <text>a 2'-deoxyadenosine in DNA + S-adenosyl-L-methionine = an N(6)-methyl-2'-deoxyadenosine in DNA + S-adenosyl-L-homocysteine + H(+)</text>
        <dbReference type="Rhea" id="RHEA:15197"/>
        <dbReference type="Rhea" id="RHEA-COMP:12418"/>
        <dbReference type="Rhea" id="RHEA-COMP:12419"/>
        <dbReference type="ChEBI" id="CHEBI:15378"/>
        <dbReference type="ChEBI" id="CHEBI:57856"/>
        <dbReference type="ChEBI" id="CHEBI:59789"/>
        <dbReference type="ChEBI" id="CHEBI:90615"/>
        <dbReference type="ChEBI" id="CHEBI:90616"/>
        <dbReference type="EC" id="2.1.1.72"/>
    </reaction>
</comment>
<dbReference type="Pfam" id="PF02384">
    <property type="entry name" value="N6_Mtase"/>
    <property type="match status" value="1"/>
</dbReference>
<dbReference type="KEGG" id="pnd:Pla175_13190"/>
<evidence type="ECO:0000256" key="5">
    <source>
        <dbReference type="ARBA" id="ARBA00022691"/>
    </source>
</evidence>
<dbReference type="AlphaFoldDB" id="A0A518D8Z6"/>
<dbReference type="Pfam" id="PF12161">
    <property type="entry name" value="HsdM_N"/>
    <property type="match status" value="1"/>
</dbReference>
<dbReference type="GO" id="GO:0008170">
    <property type="term" value="F:N-methyltransferase activity"/>
    <property type="evidence" value="ECO:0007669"/>
    <property type="project" value="InterPro"/>
</dbReference>
<dbReference type="SUPFAM" id="SSF53335">
    <property type="entry name" value="S-adenosyl-L-methionine-dependent methyltransferases"/>
    <property type="match status" value="1"/>
</dbReference>
<dbReference type="EC" id="2.1.1.72" evidence="2"/>
<evidence type="ECO:0000256" key="2">
    <source>
        <dbReference type="ARBA" id="ARBA00011900"/>
    </source>
</evidence>
<dbReference type="GO" id="GO:0003677">
    <property type="term" value="F:DNA binding"/>
    <property type="evidence" value="ECO:0007669"/>
    <property type="project" value="InterPro"/>
</dbReference>
<gene>
    <name evidence="10" type="primary">hsdM_2</name>
    <name evidence="10" type="ORF">Pla175_13190</name>
</gene>
<dbReference type="Gene3D" id="1.20.1260.30">
    <property type="match status" value="1"/>
</dbReference>
<dbReference type="InterPro" id="IPR003356">
    <property type="entry name" value="DNA_methylase_A-5"/>
</dbReference>
<name>A0A518D8Z6_9BACT</name>
<feature type="domain" description="DNA methylase adenine-specific" evidence="8">
    <location>
        <begin position="172"/>
        <end position="497"/>
    </location>
</feature>
<evidence type="ECO:0000313" key="10">
    <source>
        <dbReference type="EMBL" id="QDU87952.1"/>
    </source>
</evidence>
<comment type="similarity">
    <text evidence="1">Belongs to the N(4)/N(6)-methyltransferase family.</text>
</comment>
<evidence type="ECO:0000256" key="1">
    <source>
        <dbReference type="ARBA" id="ARBA00006594"/>
    </source>
</evidence>
<keyword evidence="6" id="KW-0680">Restriction system</keyword>
<organism evidence="10 11">
    <name type="scientific">Pirellulimonas nuda</name>
    <dbReference type="NCBI Taxonomy" id="2528009"/>
    <lineage>
        <taxon>Bacteria</taxon>
        <taxon>Pseudomonadati</taxon>
        <taxon>Planctomycetota</taxon>
        <taxon>Planctomycetia</taxon>
        <taxon>Pirellulales</taxon>
        <taxon>Lacipirellulaceae</taxon>
        <taxon>Pirellulimonas</taxon>
    </lineage>
</organism>
<dbReference type="GO" id="GO:0032259">
    <property type="term" value="P:methylation"/>
    <property type="evidence" value="ECO:0007669"/>
    <property type="project" value="UniProtKB-KW"/>
</dbReference>
<dbReference type="InterPro" id="IPR022749">
    <property type="entry name" value="D12N6_MeTrfase_N"/>
</dbReference>
<dbReference type="InterPro" id="IPR038333">
    <property type="entry name" value="T1MK-like_N_sf"/>
</dbReference>
<evidence type="ECO:0000313" key="11">
    <source>
        <dbReference type="Proteomes" id="UP000317429"/>
    </source>
</evidence>
<dbReference type="RefSeq" id="WP_145282352.1">
    <property type="nucleotide sequence ID" value="NZ_CP036291.1"/>
</dbReference>
<dbReference type="GO" id="GO:0009307">
    <property type="term" value="P:DNA restriction-modification system"/>
    <property type="evidence" value="ECO:0007669"/>
    <property type="project" value="UniProtKB-KW"/>
</dbReference>
<keyword evidence="3 10" id="KW-0489">Methyltransferase</keyword>
<dbReference type="REBASE" id="356099">
    <property type="entry name" value="M.PbaPla175ORF13190P"/>
</dbReference>
<dbReference type="PANTHER" id="PTHR42998">
    <property type="entry name" value="TYPE I RESTRICTION ENZYME HINDVIIP M PROTEIN-RELATED"/>
    <property type="match status" value="1"/>
</dbReference>
<dbReference type="EMBL" id="CP036291">
    <property type="protein sequence ID" value="QDU87952.1"/>
    <property type="molecule type" value="Genomic_DNA"/>
</dbReference>
<evidence type="ECO:0000259" key="8">
    <source>
        <dbReference type="Pfam" id="PF02384"/>
    </source>
</evidence>
<dbReference type="PRINTS" id="PR00507">
    <property type="entry name" value="N12N6MTFRASE"/>
</dbReference>
<evidence type="ECO:0000256" key="6">
    <source>
        <dbReference type="ARBA" id="ARBA00022747"/>
    </source>
</evidence>
<evidence type="ECO:0000259" key="9">
    <source>
        <dbReference type="Pfam" id="PF12161"/>
    </source>
</evidence>
<evidence type="ECO:0000256" key="7">
    <source>
        <dbReference type="ARBA" id="ARBA00047942"/>
    </source>
</evidence>
<accession>A0A518D8Z6</accession>
<dbReference type="GO" id="GO:0009007">
    <property type="term" value="F:site-specific DNA-methyltransferase (adenine-specific) activity"/>
    <property type="evidence" value="ECO:0007669"/>
    <property type="project" value="UniProtKB-EC"/>
</dbReference>
<keyword evidence="11" id="KW-1185">Reference proteome</keyword>
<dbReference type="Proteomes" id="UP000317429">
    <property type="component" value="Chromosome"/>
</dbReference>
<dbReference type="PANTHER" id="PTHR42998:SF1">
    <property type="entry name" value="TYPE I RESTRICTION ENZYME HINDI METHYLASE SUBUNIT"/>
    <property type="match status" value="1"/>
</dbReference>
<dbReference type="OrthoDB" id="9814572at2"/>
<keyword evidence="4 10" id="KW-0808">Transferase</keyword>
<evidence type="ECO:0000256" key="4">
    <source>
        <dbReference type="ARBA" id="ARBA00022679"/>
    </source>
</evidence>
<evidence type="ECO:0000256" key="3">
    <source>
        <dbReference type="ARBA" id="ARBA00022603"/>
    </source>
</evidence>
<keyword evidence="5" id="KW-0949">S-adenosyl-L-methionine</keyword>
<reference evidence="10 11" key="1">
    <citation type="submission" date="2019-02" db="EMBL/GenBank/DDBJ databases">
        <title>Deep-cultivation of Planctomycetes and their phenomic and genomic characterization uncovers novel biology.</title>
        <authorList>
            <person name="Wiegand S."/>
            <person name="Jogler M."/>
            <person name="Boedeker C."/>
            <person name="Pinto D."/>
            <person name="Vollmers J."/>
            <person name="Rivas-Marin E."/>
            <person name="Kohn T."/>
            <person name="Peeters S.H."/>
            <person name="Heuer A."/>
            <person name="Rast P."/>
            <person name="Oberbeckmann S."/>
            <person name="Bunk B."/>
            <person name="Jeske O."/>
            <person name="Meyerdierks A."/>
            <person name="Storesund J.E."/>
            <person name="Kallscheuer N."/>
            <person name="Luecker S."/>
            <person name="Lage O.M."/>
            <person name="Pohl T."/>
            <person name="Merkel B.J."/>
            <person name="Hornburger P."/>
            <person name="Mueller R.-W."/>
            <person name="Bruemmer F."/>
            <person name="Labrenz M."/>
            <person name="Spormann A.M."/>
            <person name="Op den Camp H."/>
            <person name="Overmann J."/>
            <person name="Amann R."/>
            <person name="Jetten M.S.M."/>
            <person name="Mascher T."/>
            <person name="Medema M.H."/>
            <person name="Devos D.P."/>
            <person name="Kaster A.-K."/>
            <person name="Ovreas L."/>
            <person name="Rohde M."/>
            <person name="Galperin M.Y."/>
            <person name="Jogler C."/>
        </authorList>
    </citation>
    <scope>NUCLEOTIDE SEQUENCE [LARGE SCALE GENOMIC DNA]</scope>
    <source>
        <strain evidence="10 11">Pla175</strain>
    </source>
</reference>
<feature type="domain" description="N6 adenine-specific DNA methyltransferase N-terminal" evidence="9">
    <location>
        <begin position="19"/>
        <end position="149"/>
    </location>
</feature>
<protein>
    <recommendedName>
        <fullName evidence="2">site-specific DNA-methyltransferase (adenine-specific)</fullName>
        <ecNumber evidence="2">2.1.1.72</ecNumber>
    </recommendedName>
</protein>
<dbReference type="InterPro" id="IPR052916">
    <property type="entry name" value="Type-I_RE_MTase_Subunit"/>
</dbReference>
<proteinExistence type="inferred from homology"/>
<dbReference type="InterPro" id="IPR029063">
    <property type="entry name" value="SAM-dependent_MTases_sf"/>
</dbReference>
<dbReference type="Gene3D" id="3.40.50.150">
    <property type="entry name" value="Vaccinia Virus protein VP39"/>
    <property type="match status" value="1"/>
</dbReference>
<sequence length="537" mass="59291">MAKRATKAAKNSAANLGFEAKLWLAADKLRNNMDAAEYKHVVLGLIFLKYISDAFEERRAKLIAGEGDLEGADPEDPDEYKSENVFWVPKEGRWSHLQAQAKQPTIGKTVDDAMVAIERDNPRLKGVLPKDYARPGLDKQRLGELIDLIATINLIAASDGPESDGDPKAHRSVDLLGRVYEYFLTRFASAEGKNGGQFYTPNCVVRLLVEMLAPLPGSRVYDPCCGSGGMFVQSEKFVEDHGGRLGDISVYGQESNATTRRLAVMNLALRGIEADFGPEHADTFRRDLHADLRADYVLANPPFNDSDWFRKDDDVRWQYGTPPKGNANFAWVQHFIHHLAPASARGGGMAGFVLANGSMSSNQSGEGEIRRAIIEADLVDCMVALPGQLFYSTQIPVCLWFLAKNKRQAKQRDRRGETLFIDARKQGTLIDRVHRELTGADIERIASTYHAWRGDKGARKYADIAGFCKSATTEEIAAHGHVLTPGRYVGAEEVEDDGEPFEEKMPRLVAELHAQFAESAKLEQAIKANLRGLGCGG</sequence>